<evidence type="ECO:0000313" key="3">
    <source>
        <dbReference type="Proteomes" id="UP000278673"/>
    </source>
</evidence>
<dbReference type="PANTHER" id="PTHR32305">
    <property type="match status" value="1"/>
</dbReference>
<dbReference type="InterPro" id="IPR022385">
    <property type="entry name" value="Rhs_assc_core"/>
</dbReference>
<dbReference type="NCBIfam" id="TIGR03696">
    <property type="entry name" value="Rhs_assc_core"/>
    <property type="match status" value="1"/>
</dbReference>
<proteinExistence type="predicted"/>
<reference evidence="2 3" key="1">
    <citation type="submission" date="2018-10" db="EMBL/GenBank/DDBJ databases">
        <title>Isolation, diversity and antifungal activity of actinobacteria from wheat.</title>
        <authorList>
            <person name="Han C."/>
        </authorList>
    </citation>
    <scope>NUCLEOTIDE SEQUENCE [LARGE SCALE GENOMIC DNA]</scope>
    <source>
        <strain evidence="2 3">NEAU-YY642</strain>
    </source>
</reference>
<dbReference type="RefSeq" id="WP_122182899.1">
    <property type="nucleotide sequence ID" value="NZ_RFFJ01000022.1"/>
</dbReference>
<dbReference type="PANTHER" id="PTHR32305:SF15">
    <property type="entry name" value="PROTEIN RHSA-RELATED"/>
    <property type="match status" value="1"/>
</dbReference>
<keyword evidence="3" id="KW-1185">Reference proteome</keyword>
<dbReference type="InterPro" id="IPR050708">
    <property type="entry name" value="T6SS_VgrG/RHS"/>
</dbReference>
<feature type="region of interest" description="Disordered" evidence="1">
    <location>
        <begin position="322"/>
        <end position="387"/>
    </location>
</feature>
<evidence type="ECO:0000313" key="2">
    <source>
        <dbReference type="EMBL" id="RMI43595.1"/>
    </source>
</evidence>
<dbReference type="EMBL" id="RFFJ01000022">
    <property type="protein sequence ID" value="RMI43595.1"/>
    <property type="molecule type" value="Genomic_DNA"/>
</dbReference>
<dbReference type="AlphaFoldDB" id="A0A3M2M549"/>
<name>A0A3M2M549_9ACTN</name>
<gene>
    <name evidence="2" type="ORF">EBN88_06800</name>
</gene>
<sequence>MNGRNACGYHLGITTGTDRALEYRYAYDAEAHRTVVTDSLGHDTVYQITEPFEPPASADTPLRFSGQYQDRETGWHDNLYRHNDPVTARFTSADPLGLAPAGNARAYVHNPTNWADPLGLARCTLPPHRAPTPVCPFWRIWESTSPARCDSPVPDGRVPRGARERVRKAERTETVMRIEDLFPLATRVRERAEVLRRTTDVTSYRQAARELVDLVFTEDTEYLDALPPTVETSLVPALESLDQVLEADPATVDPDVLENRLLVAAMSARQSVIGQSHLAPPELRALILRLPAGPAEAEEHSPSGEREGSVGWRCRRAAFARTADPPGRCPSAAARTFAGRSRNGGPAVRRREAPLRPCRGRPAPSGGSPPRCPRPRCGRGARGPSPD</sequence>
<accession>A0A3M2M549</accession>
<comment type="caution">
    <text evidence="2">The sequence shown here is derived from an EMBL/GenBank/DDBJ whole genome shotgun (WGS) entry which is preliminary data.</text>
</comment>
<dbReference type="Proteomes" id="UP000278673">
    <property type="component" value="Unassembled WGS sequence"/>
</dbReference>
<dbReference type="Gene3D" id="2.180.10.10">
    <property type="entry name" value="RHS repeat-associated core"/>
    <property type="match status" value="1"/>
</dbReference>
<evidence type="ECO:0000256" key="1">
    <source>
        <dbReference type="SAM" id="MobiDB-lite"/>
    </source>
</evidence>
<feature type="compositionally biased region" description="Low complexity" evidence="1">
    <location>
        <begin position="356"/>
        <end position="369"/>
    </location>
</feature>
<protein>
    <submittedName>
        <fullName evidence="2">RHS repeat-associated core domain-containing protein</fullName>
    </submittedName>
</protein>
<organism evidence="2 3">
    <name type="scientific">Streptomyces triticirhizae</name>
    <dbReference type="NCBI Taxonomy" id="2483353"/>
    <lineage>
        <taxon>Bacteria</taxon>
        <taxon>Bacillati</taxon>
        <taxon>Actinomycetota</taxon>
        <taxon>Actinomycetes</taxon>
        <taxon>Kitasatosporales</taxon>
        <taxon>Streptomycetaceae</taxon>
        <taxon>Streptomyces</taxon>
    </lineage>
</organism>